<dbReference type="SMART" id="SM00947">
    <property type="entry name" value="Pro_CA"/>
    <property type="match status" value="1"/>
</dbReference>
<dbReference type="GO" id="GO:0004089">
    <property type="term" value="F:carbonate dehydratase activity"/>
    <property type="evidence" value="ECO:0007669"/>
    <property type="project" value="UniProtKB-UniRule"/>
</dbReference>
<comment type="catalytic activity">
    <reaction evidence="6 8">
        <text>hydrogencarbonate + H(+) = CO2 + H2O</text>
        <dbReference type="Rhea" id="RHEA:10748"/>
        <dbReference type="ChEBI" id="CHEBI:15377"/>
        <dbReference type="ChEBI" id="CHEBI:15378"/>
        <dbReference type="ChEBI" id="CHEBI:16526"/>
        <dbReference type="ChEBI" id="CHEBI:17544"/>
        <dbReference type="EC" id="4.2.1.1"/>
    </reaction>
</comment>
<evidence type="ECO:0000256" key="4">
    <source>
        <dbReference type="ARBA" id="ARBA00022833"/>
    </source>
</evidence>
<dbReference type="CDD" id="cd03378">
    <property type="entry name" value="beta_CA_cladeC"/>
    <property type="match status" value="1"/>
</dbReference>
<keyword evidence="4 7" id="KW-0862">Zinc</keyword>
<feature type="binding site" evidence="7">
    <location>
        <position position="179"/>
    </location>
    <ligand>
        <name>Zn(2+)</name>
        <dbReference type="ChEBI" id="CHEBI:29105"/>
    </ligand>
</feature>
<name>A0A7S3P4H6_9STRA</name>
<evidence type="ECO:0000256" key="1">
    <source>
        <dbReference type="ARBA" id="ARBA00006217"/>
    </source>
</evidence>
<dbReference type="InterPro" id="IPR036874">
    <property type="entry name" value="Carbonic_anhydrase_sf"/>
</dbReference>
<dbReference type="AlphaFoldDB" id="A0A7S3P4H6"/>
<evidence type="ECO:0000256" key="3">
    <source>
        <dbReference type="ARBA" id="ARBA00022723"/>
    </source>
</evidence>
<feature type="binding site" evidence="7">
    <location>
        <position position="125"/>
    </location>
    <ligand>
        <name>Zn(2+)</name>
        <dbReference type="ChEBI" id="CHEBI:29105"/>
    </ligand>
</feature>
<feature type="binding site" evidence="7">
    <location>
        <position position="176"/>
    </location>
    <ligand>
        <name>Zn(2+)</name>
        <dbReference type="ChEBI" id="CHEBI:29105"/>
    </ligand>
</feature>
<organism evidence="9">
    <name type="scientific">Amphora coffeiformis</name>
    <dbReference type="NCBI Taxonomy" id="265554"/>
    <lineage>
        <taxon>Eukaryota</taxon>
        <taxon>Sar</taxon>
        <taxon>Stramenopiles</taxon>
        <taxon>Ochrophyta</taxon>
        <taxon>Bacillariophyta</taxon>
        <taxon>Bacillariophyceae</taxon>
        <taxon>Bacillariophycidae</taxon>
        <taxon>Thalassiophysales</taxon>
        <taxon>Catenulaceae</taxon>
        <taxon>Amphora</taxon>
    </lineage>
</organism>
<accession>A0A7S3P4H6</accession>
<dbReference type="GO" id="GO:0008270">
    <property type="term" value="F:zinc ion binding"/>
    <property type="evidence" value="ECO:0007669"/>
    <property type="project" value="UniProtKB-UniRule"/>
</dbReference>
<dbReference type="SUPFAM" id="SSF53056">
    <property type="entry name" value="beta-carbonic anhydrase, cab"/>
    <property type="match status" value="1"/>
</dbReference>
<sequence length="261" mass="27805">MFAVACKRIATVAAKQEARAFSMLAGSFKSAAPTCQQCIPSSKNCNLHGHVCGVSCGCKARKTMTARYMYTGHDISTPSKVLETLEEGNNRFVKGEIMAPNRNMERVKELQGGQAPFAAFLSCADSRVPVEIVFDQGFGDVFICRIAGNIVNTETIGSLEFGTAVLGAKVLYVLGHSSCGAVKATMAGAAVPGVISSLYYRIKPACDHAHGDLDKAIEENVKLQVNQLAVSPVLKELVEQGKLEIVGGVYDLVTGKVNRVC</sequence>
<feature type="binding site" evidence="7">
    <location>
        <position position="123"/>
    </location>
    <ligand>
        <name>Zn(2+)</name>
        <dbReference type="ChEBI" id="CHEBI:29105"/>
    </ligand>
</feature>
<evidence type="ECO:0000256" key="2">
    <source>
        <dbReference type="ARBA" id="ARBA00012925"/>
    </source>
</evidence>
<dbReference type="Pfam" id="PF00484">
    <property type="entry name" value="Pro_CA"/>
    <property type="match status" value="1"/>
</dbReference>
<keyword evidence="5 8" id="KW-0456">Lyase</keyword>
<dbReference type="PANTHER" id="PTHR11002">
    <property type="entry name" value="CARBONIC ANHYDRASE"/>
    <property type="match status" value="1"/>
</dbReference>
<dbReference type="EMBL" id="HBIM01001072">
    <property type="protein sequence ID" value="CAE0402655.1"/>
    <property type="molecule type" value="Transcribed_RNA"/>
</dbReference>
<evidence type="ECO:0000256" key="7">
    <source>
        <dbReference type="PIRSR" id="PIRSR601765-1"/>
    </source>
</evidence>
<reference evidence="9" key="1">
    <citation type="submission" date="2021-01" db="EMBL/GenBank/DDBJ databases">
        <authorList>
            <person name="Corre E."/>
            <person name="Pelletier E."/>
            <person name="Niang G."/>
            <person name="Scheremetjew M."/>
            <person name="Finn R."/>
            <person name="Kale V."/>
            <person name="Holt S."/>
            <person name="Cochrane G."/>
            <person name="Meng A."/>
            <person name="Brown T."/>
            <person name="Cohen L."/>
        </authorList>
    </citation>
    <scope>NUCLEOTIDE SEQUENCE</scope>
    <source>
        <strain evidence="9">CCMP127</strain>
    </source>
</reference>
<dbReference type="InterPro" id="IPR001765">
    <property type="entry name" value="Carbonic_anhydrase"/>
</dbReference>
<comment type="cofactor">
    <cofactor evidence="7">
        <name>Zn(2+)</name>
        <dbReference type="ChEBI" id="CHEBI:29105"/>
    </cofactor>
    <text evidence="7">Binds 1 zinc ion per subunit.</text>
</comment>
<evidence type="ECO:0000313" key="9">
    <source>
        <dbReference type="EMBL" id="CAE0402655.1"/>
    </source>
</evidence>
<evidence type="ECO:0000256" key="8">
    <source>
        <dbReference type="RuleBase" id="RU003956"/>
    </source>
</evidence>
<gene>
    <name evidence="9" type="ORF">ACOF00016_LOCUS930</name>
</gene>
<evidence type="ECO:0000256" key="6">
    <source>
        <dbReference type="ARBA" id="ARBA00048348"/>
    </source>
</evidence>
<dbReference type="EC" id="4.2.1.1" evidence="2 8"/>
<evidence type="ECO:0000256" key="5">
    <source>
        <dbReference type="ARBA" id="ARBA00023239"/>
    </source>
</evidence>
<comment type="function">
    <text evidence="8">Reversible hydration of carbon dioxide.</text>
</comment>
<keyword evidence="3 7" id="KW-0479">Metal-binding</keyword>
<protein>
    <recommendedName>
        <fullName evidence="2 8">Carbonic anhydrase</fullName>
        <ecNumber evidence="2 8">4.2.1.1</ecNumber>
    </recommendedName>
    <alternativeName>
        <fullName evidence="8">Carbonate dehydratase</fullName>
    </alternativeName>
</protein>
<comment type="similarity">
    <text evidence="1 8">Belongs to the beta-class carbonic anhydrase family.</text>
</comment>
<dbReference type="PANTHER" id="PTHR11002:SF76">
    <property type="entry name" value="CARBONIC ANHYDRASE"/>
    <property type="match status" value="1"/>
</dbReference>
<dbReference type="Gene3D" id="3.40.1050.10">
    <property type="entry name" value="Carbonic anhydrase"/>
    <property type="match status" value="1"/>
</dbReference>
<proteinExistence type="inferred from homology"/>